<evidence type="ECO:0000313" key="3">
    <source>
        <dbReference type="Proteomes" id="UP000031523"/>
    </source>
</evidence>
<feature type="region of interest" description="Disordered" evidence="1">
    <location>
        <begin position="15"/>
        <end position="52"/>
    </location>
</feature>
<dbReference type="KEGG" id="sals:SLNWT_3601"/>
<organism evidence="2 3">
    <name type="scientific">Streptomyces albus (strain ATCC 21838 / DSM 41398 / FERM P-419 / JCM 4703 / NBRC 107858)</name>
    <dbReference type="NCBI Taxonomy" id="1081613"/>
    <lineage>
        <taxon>Bacteria</taxon>
        <taxon>Bacillati</taxon>
        <taxon>Actinomycetota</taxon>
        <taxon>Actinomycetes</taxon>
        <taxon>Kitasatosporales</taxon>
        <taxon>Streptomycetaceae</taxon>
        <taxon>Streptomyces</taxon>
    </lineage>
</organism>
<feature type="region of interest" description="Disordered" evidence="1">
    <location>
        <begin position="115"/>
        <end position="147"/>
    </location>
</feature>
<accession>A0A0B5F0Y8</accession>
<gene>
    <name evidence="2" type="ORF">SLNWT_3601</name>
</gene>
<sequence>MRCATPALELWIPPGLPPFGRGRSAQGPGRSGRPGPGHVCCGSSGTRGHGVGRLRPQILLGAIRLDLAVHEEPADGGQCDQEKLLHRATSSFLDVGDLRRPTIHTGRYQSVTCLRTPGPHQLPPPPGQSKRISPLRAPSSKCDVHRS</sequence>
<proteinExistence type="predicted"/>
<evidence type="ECO:0000313" key="2">
    <source>
        <dbReference type="EMBL" id="AJE83977.1"/>
    </source>
</evidence>
<evidence type="ECO:0000256" key="1">
    <source>
        <dbReference type="SAM" id="MobiDB-lite"/>
    </source>
</evidence>
<dbReference type="EMBL" id="CP010519">
    <property type="protein sequence ID" value="AJE83977.1"/>
    <property type="molecule type" value="Genomic_DNA"/>
</dbReference>
<dbReference type="Proteomes" id="UP000031523">
    <property type="component" value="Chromosome"/>
</dbReference>
<dbReference type="AlphaFoldDB" id="A0A0B5F0Y8"/>
<name>A0A0B5F0Y8_STRA4</name>
<protein>
    <submittedName>
        <fullName evidence="2">Uncharacterized protein</fullName>
    </submittedName>
</protein>
<reference evidence="2 3" key="1">
    <citation type="submission" date="2015-01" db="EMBL/GenBank/DDBJ databases">
        <title>Enhanced salinomycin production by adjusting the supply of polyketide extender units in Streptomyce albus DSM 41398.</title>
        <authorList>
            <person name="Lu C."/>
        </authorList>
    </citation>
    <scope>NUCLEOTIDE SEQUENCE [LARGE SCALE GENOMIC DNA]</scope>
    <source>
        <strain evidence="3">ATCC 21838 / DSM 41398 / FERM P-419 / JCM 4703 / NBRC 107858</strain>
    </source>
</reference>
<keyword evidence="3" id="KW-1185">Reference proteome</keyword>